<comment type="caution">
    <text evidence="3">The sequence shown here is derived from an EMBL/GenBank/DDBJ whole genome shotgun (WGS) entry which is preliminary data.</text>
</comment>
<reference evidence="4" key="1">
    <citation type="journal article" date="2019" name="Int. J. Syst. Evol. Microbiol.">
        <title>The Global Catalogue of Microorganisms (GCM) 10K type strain sequencing project: providing services to taxonomists for standard genome sequencing and annotation.</title>
        <authorList>
            <consortium name="The Broad Institute Genomics Platform"/>
            <consortium name="The Broad Institute Genome Sequencing Center for Infectious Disease"/>
            <person name="Wu L."/>
            <person name="Ma J."/>
        </authorList>
    </citation>
    <scope>NUCLEOTIDE SEQUENCE [LARGE SCALE GENOMIC DNA]</scope>
    <source>
        <strain evidence="4">JCM 14234</strain>
    </source>
</reference>
<feature type="domain" description="Isochorismatase-like" evidence="2">
    <location>
        <begin position="31"/>
        <end position="203"/>
    </location>
</feature>
<dbReference type="InterPro" id="IPR036380">
    <property type="entry name" value="Isochorismatase-like_sf"/>
</dbReference>
<dbReference type="RefSeq" id="WP_344716219.1">
    <property type="nucleotide sequence ID" value="NZ_BAAAVS010000001.1"/>
</dbReference>
<gene>
    <name evidence="3" type="ORF">GCM10010528_02130</name>
</gene>
<name>A0ABP6KX12_9ACTN</name>
<proteinExistence type="predicted"/>
<evidence type="ECO:0000313" key="3">
    <source>
        <dbReference type="EMBL" id="GAA3023668.1"/>
    </source>
</evidence>
<keyword evidence="1" id="KW-0378">Hydrolase</keyword>
<sequence length="213" mass="22784">MPIPPISPYLLGDIAPRSTPLLDWEIDPSRAALLIHDMQNYFVDVYAAGSEPLASVVPTIGALRDACDAAGVPVILTAQPPHQHPSRRGLLTDRWGPGISSADEAAIIEPLAARPGDITVMKWRYSAFARTDLRSLLAHGGRDQLLITGIYAHIGCLLTAADAFMHDIQAFFVTDGVADFNPAFHGGAVDYVNNTCGVAVTADETLRKLKSDG</sequence>
<dbReference type="SUPFAM" id="SSF52499">
    <property type="entry name" value="Isochorismatase-like hydrolases"/>
    <property type="match status" value="1"/>
</dbReference>
<dbReference type="InterPro" id="IPR050272">
    <property type="entry name" value="Isochorismatase-like_hydrls"/>
</dbReference>
<dbReference type="EMBL" id="BAAAVS010000001">
    <property type="protein sequence ID" value="GAA3023668.1"/>
    <property type="molecule type" value="Genomic_DNA"/>
</dbReference>
<dbReference type="Gene3D" id="3.40.50.850">
    <property type="entry name" value="Isochorismatase-like"/>
    <property type="match status" value="1"/>
</dbReference>
<keyword evidence="4" id="KW-1185">Reference proteome</keyword>
<accession>A0ABP6KX12</accession>
<evidence type="ECO:0000259" key="2">
    <source>
        <dbReference type="Pfam" id="PF00857"/>
    </source>
</evidence>
<dbReference type="InterPro" id="IPR016291">
    <property type="entry name" value="Isochorismatase"/>
</dbReference>
<evidence type="ECO:0000313" key="4">
    <source>
        <dbReference type="Proteomes" id="UP001501035"/>
    </source>
</evidence>
<dbReference type="PANTHER" id="PTHR43540">
    <property type="entry name" value="PEROXYUREIDOACRYLATE/UREIDOACRYLATE AMIDOHYDROLASE-RELATED"/>
    <property type="match status" value="1"/>
</dbReference>
<evidence type="ECO:0000256" key="1">
    <source>
        <dbReference type="ARBA" id="ARBA00022801"/>
    </source>
</evidence>
<protein>
    <recommendedName>
        <fullName evidence="2">Isochorismatase-like domain-containing protein</fullName>
    </recommendedName>
</protein>
<dbReference type="Pfam" id="PF00857">
    <property type="entry name" value="Isochorismatase"/>
    <property type="match status" value="1"/>
</dbReference>
<dbReference type="PANTHER" id="PTHR43540:SF3">
    <property type="entry name" value="ENTEROBACTIN SYNTHASE COMPONENT B"/>
    <property type="match status" value="1"/>
</dbReference>
<dbReference type="Proteomes" id="UP001501035">
    <property type="component" value="Unassembled WGS sequence"/>
</dbReference>
<organism evidence="3 4">
    <name type="scientific">Gordonia defluvii</name>
    <dbReference type="NCBI Taxonomy" id="283718"/>
    <lineage>
        <taxon>Bacteria</taxon>
        <taxon>Bacillati</taxon>
        <taxon>Actinomycetota</taxon>
        <taxon>Actinomycetes</taxon>
        <taxon>Mycobacteriales</taxon>
        <taxon>Gordoniaceae</taxon>
        <taxon>Gordonia</taxon>
    </lineage>
</organism>
<dbReference type="PRINTS" id="PR01398">
    <property type="entry name" value="ISCHRISMTASE"/>
</dbReference>
<dbReference type="InterPro" id="IPR000868">
    <property type="entry name" value="Isochorismatase-like_dom"/>
</dbReference>